<dbReference type="EMBL" id="JAPQKP010000006">
    <property type="protein sequence ID" value="KAJ5185439.1"/>
    <property type="molecule type" value="Genomic_DNA"/>
</dbReference>
<gene>
    <name evidence="1" type="ORF">N7472_010279</name>
</gene>
<organism evidence="1 2">
    <name type="scientific">Penicillium cf. griseofulvum</name>
    <dbReference type="NCBI Taxonomy" id="2972120"/>
    <lineage>
        <taxon>Eukaryota</taxon>
        <taxon>Fungi</taxon>
        <taxon>Dikarya</taxon>
        <taxon>Ascomycota</taxon>
        <taxon>Pezizomycotina</taxon>
        <taxon>Eurotiomycetes</taxon>
        <taxon>Eurotiomycetidae</taxon>
        <taxon>Eurotiales</taxon>
        <taxon>Aspergillaceae</taxon>
        <taxon>Penicillium</taxon>
    </lineage>
</organism>
<comment type="caution">
    <text evidence="1">The sequence shown here is derived from an EMBL/GenBank/DDBJ whole genome shotgun (WGS) entry which is preliminary data.</text>
</comment>
<dbReference type="Proteomes" id="UP001150879">
    <property type="component" value="Unassembled WGS sequence"/>
</dbReference>
<accession>A0A9W9M1S1</accession>
<reference evidence="1" key="1">
    <citation type="submission" date="2022-11" db="EMBL/GenBank/DDBJ databases">
        <authorList>
            <person name="Petersen C."/>
        </authorList>
    </citation>
    <scope>NUCLEOTIDE SEQUENCE</scope>
    <source>
        <strain evidence="1">IBT 16849</strain>
    </source>
</reference>
<dbReference type="AlphaFoldDB" id="A0A9W9M1S1"/>
<reference evidence="1" key="2">
    <citation type="journal article" date="2023" name="IMA Fungus">
        <title>Comparative genomic study of the Penicillium genus elucidates a diverse pangenome and 15 lateral gene transfer events.</title>
        <authorList>
            <person name="Petersen C."/>
            <person name="Sorensen T."/>
            <person name="Nielsen M.R."/>
            <person name="Sondergaard T.E."/>
            <person name="Sorensen J.L."/>
            <person name="Fitzpatrick D.A."/>
            <person name="Frisvad J.C."/>
            <person name="Nielsen K.L."/>
        </authorList>
    </citation>
    <scope>NUCLEOTIDE SEQUENCE</scope>
    <source>
        <strain evidence="1">IBT 16849</strain>
    </source>
</reference>
<keyword evidence="2" id="KW-1185">Reference proteome</keyword>
<evidence type="ECO:0000313" key="1">
    <source>
        <dbReference type="EMBL" id="KAJ5185439.1"/>
    </source>
</evidence>
<evidence type="ECO:0000313" key="2">
    <source>
        <dbReference type="Proteomes" id="UP001150879"/>
    </source>
</evidence>
<name>A0A9W9M1S1_9EURO</name>
<sequence length="60" mass="6955">MSTPYEALDHSLNISTVLAKGFSHRYTVIVPSWDISYEPRMVYNGWQWSHIHPVPIDDPV</sequence>
<protein>
    <submittedName>
        <fullName evidence="1">Uncharacterized protein</fullName>
    </submittedName>
</protein>
<proteinExistence type="predicted"/>